<feature type="transmembrane region" description="Helical" evidence="1">
    <location>
        <begin position="363"/>
        <end position="386"/>
    </location>
</feature>
<dbReference type="Proteomes" id="UP000430508">
    <property type="component" value="Chromosome"/>
</dbReference>
<evidence type="ECO:0000313" key="3">
    <source>
        <dbReference type="Proteomes" id="UP000430508"/>
    </source>
</evidence>
<feature type="transmembrane region" description="Helical" evidence="1">
    <location>
        <begin position="304"/>
        <end position="326"/>
    </location>
</feature>
<gene>
    <name evidence="2" type="ORF">GQ588_08940</name>
</gene>
<dbReference type="RefSeq" id="WP_019225949.1">
    <property type="nucleotide sequence ID" value="NZ_CP046996.1"/>
</dbReference>
<reference evidence="2 3" key="1">
    <citation type="submission" date="2019-12" db="EMBL/GenBank/DDBJ databases">
        <title>Sequence classification of anaerobic respiratory reductive dehalogenases: First we see many, then we see few.</title>
        <authorList>
            <person name="Molenda O."/>
            <person name="Puentes Jacome L.A."/>
            <person name="Cao X."/>
            <person name="Nesbo C.L."/>
            <person name="Tang S."/>
            <person name="Morson N."/>
            <person name="Patron J."/>
            <person name="Lomheim L."/>
            <person name="Wishart D.S."/>
            <person name="Edwards E.A."/>
        </authorList>
    </citation>
    <scope>NUCLEOTIDE SEQUENCE [LARGE SCALE GENOMIC DNA]</scope>
    <source>
        <strain evidence="2 3">12DCA</strain>
    </source>
</reference>
<feature type="transmembrane region" description="Helical" evidence="1">
    <location>
        <begin position="162"/>
        <end position="183"/>
    </location>
</feature>
<protein>
    <submittedName>
        <fullName evidence="2">DUF4153 domain-containing protein</fullName>
    </submittedName>
</protein>
<dbReference type="EMBL" id="CP046996">
    <property type="protein sequence ID" value="QHA00749.1"/>
    <property type="molecule type" value="Genomic_DNA"/>
</dbReference>
<proteinExistence type="predicted"/>
<evidence type="ECO:0000313" key="2">
    <source>
        <dbReference type="EMBL" id="QHA00749.1"/>
    </source>
</evidence>
<keyword evidence="1" id="KW-0472">Membrane</keyword>
<feature type="transmembrane region" description="Helical" evidence="1">
    <location>
        <begin position="21"/>
        <end position="40"/>
    </location>
</feature>
<feature type="transmembrane region" description="Helical" evidence="1">
    <location>
        <begin position="84"/>
        <end position="104"/>
    </location>
</feature>
<feature type="transmembrane region" description="Helical" evidence="1">
    <location>
        <begin position="338"/>
        <end position="356"/>
    </location>
</feature>
<name>A0A857DJV5_9FIRM</name>
<keyword evidence="1" id="KW-0812">Transmembrane</keyword>
<feature type="transmembrane region" description="Helical" evidence="1">
    <location>
        <begin position="52"/>
        <end position="72"/>
    </location>
</feature>
<feature type="transmembrane region" description="Helical" evidence="1">
    <location>
        <begin position="236"/>
        <end position="260"/>
    </location>
</feature>
<accession>A0A857DJV5</accession>
<evidence type="ECO:0000256" key="1">
    <source>
        <dbReference type="SAM" id="Phobius"/>
    </source>
</evidence>
<keyword evidence="1" id="KW-1133">Transmembrane helix</keyword>
<organism evidence="2 3">
    <name type="scientific">Dehalobacter restrictus</name>
    <dbReference type="NCBI Taxonomy" id="55583"/>
    <lineage>
        <taxon>Bacteria</taxon>
        <taxon>Bacillati</taxon>
        <taxon>Bacillota</taxon>
        <taxon>Clostridia</taxon>
        <taxon>Eubacteriales</taxon>
        <taxon>Desulfitobacteriaceae</taxon>
        <taxon>Dehalobacter</taxon>
    </lineage>
</organism>
<feature type="transmembrane region" description="Helical" evidence="1">
    <location>
        <begin position="272"/>
        <end position="292"/>
    </location>
</feature>
<feature type="transmembrane region" description="Helical" evidence="1">
    <location>
        <begin position="116"/>
        <end position="141"/>
    </location>
</feature>
<dbReference type="AlphaFoldDB" id="A0A857DJV5"/>
<feature type="transmembrane region" description="Helical" evidence="1">
    <location>
        <begin position="195"/>
        <end position="215"/>
    </location>
</feature>
<dbReference type="PROSITE" id="PS51257">
    <property type="entry name" value="PROKAR_LIPOPROTEIN"/>
    <property type="match status" value="1"/>
</dbReference>
<sequence>MNAFTRSIVQVLRGSAKAFQTFPAAIACAFGFAVVTLIRIQLDWPQQEPYNFLFNCLHWAFAMGAVFSLTVITAAQSRINQKKAFLAANLLGVMAAAVTFLALYQFGGTTPEGSRYAIVTTLAATRVSMAMLVSFLVFIILAGYPKDQSDFSRSLFMTQKAFFIAIIYGAVIMGGASGVAGAVQALLYHGMSSKVYMVIGTLTGFLVFTIFVGYFPDFRKGKVDEHREVAQKQPRFVEILFGSIMIPIILALTAVLLLWAGKTTMSGIGASSFVQLSGIASAYTIGGIWLHMMVTNYESALAKFYRRIYPIAALVILAFEAWAVVIQLGKSGLKTIEYSFILIWIVALAAAVLLMIRKARSHAVIAVLTCVLAVFSVLPVVGYQALPVTAQVNRLEKILVSQGILQDNQLTPSAVQPERAVRESITDGVDYLASASEAKLPSWFDRRLAQSDVFKDKLGFDKTWPEPEDMPGKDNYIATSLMLPAEPVDISGYRWAINMQMESVKQMGTVNGKEYITIDGDKGTYSIYWTYPANNNIPSLKIMKDDRVILEQDMNGYLDQIAAKFPPGKAETYQAALDDMCLKLETPEVSVLLVFSNIDISMDPREDRINYWLNLDELYLKEK</sequence>